<name>A0A521BAG1_SACCC</name>
<dbReference type="PANTHER" id="PTHR12558">
    <property type="entry name" value="CELL DIVISION CYCLE 16,23,27"/>
    <property type="match status" value="1"/>
</dbReference>
<keyword evidence="1" id="KW-0802">TPR repeat</keyword>
<dbReference type="InterPro" id="IPR011990">
    <property type="entry name" value="TPR-like_helical_dom_sf"/>
</dbReference>
<dbReference type="RefSeq" id="WP_142532154.1">
    <property type="nucleotide sequence ID" value="NZ_FXTB01000001.1"/>
</dbReference>
<dbReference type="AlphaFoldDB" id="A0A521BAG1"/>
<gene>
    <name evidence="2" type="ORF">SAMN06265379_101824</name>
</gene>
<proteinExistence type="predicted"/>
<dbReference type="PROSITE" id="PS50005">
    <property type="entry name" value="TPR"/>
    <property type="match status" value="1"/>
</dbReference>
<dbReference type="InterPro" id="IPR019734">
    <property type="entry name" value="TPR_rpt"/>
</dbReference>
<evidence type="ECO:0000256" key="1">
    <source>
        <dbReference type="PROSITE-ProRule" id="PRU00339"/>
    </source>
</evidence>
<accession>A0A521BAG1</accession>
<dbReference type="SUPFAM" id="SSF48452">
    <property type="entry name" value="TPR-like"/>
    <property type="match status" value="1"/>
</dbReference>
<feature type="repeat" description="TPR" evidence="1">
    <location>
        <begin position="534"/>
        <end position="567"/>
    </location>
</feature>
<evidence type="ECO:0000313" key="2">
    <source>
        <dbReference type="EMBL" id="SMO44077.1"/>
    </source>
</evidence>
<sequence>MSISEIKKAQDSIEKALNEKRIKDALNMLGKLTKEHHGGHLIDEHYNLELTYKSLLKYTVEGVNDPERQKVYNNIIISCYHLCDNLVRSIRNVHSSDIFYETRRMMAAKGEMQLEAFIKTYYSEVAKKQMSEEAGIGGSAKDLDTAVQETATQLFRKLWVLDKISNDEEEQIKKLIDDESLHYSQRCIFVSALTIGTLKEFNLEKILLLFHFIHHSHNEIKQRAITGLLLVLFKYDTRTVLYPSITSRLSLIQQDDTLTDNMVSIAIQLIRTRETEKISRKLTDEIIPEVVKMQPNLRNKLDLDNMISDRFNEGENPEWEDFFKDSPELMSKLEELSELQMEGADVFLNTFKMLKHFSFFNNISNWLIPFYIENEALKQVWKDETNLFSSQKLQDSLTNSGFLCNSDKYSLFLSVPHMPQFQKDMMGNMLEQQLEQMGEIEADEKLVQAGKEDATISNRYIQDLYRLYKLHPQHQQFEDVFAWQMDFHNKWFFHQIISKSKHLRQIAEFFFKKEYYADAKEAFNLINLDDNNQLEIIQKIGYCQQQLQNYQSALDAYQKADIIKPEQLWTTKKIALMYKLLKQNEKALEYYRIAERLKPDDLHTQASIGHCYLDLKDYVQALKYYFKVEYLDNSNTKVWRPIAWCSFVTGNFDQAEKYYQKLLISDARTQDLVNLGHVYWCKSNRKEALLFYQKAVAKMKNDYSVFFETFKEDTPTLLDNGINSEDIPIMLDQLKYLLEE</sequence>
<reference evidence="2 3" key="1">
    <citation type="submission" date="2017-05" db="EMBL/GenBank/DDBJ databases">
        <authorList>
            <person name="Varghese N."/>
            <person name="Submissions S."/>
        </authorList>
    </citation>
    <scope>NUCLEOTIDE SEQUENCE [LARGE SCALE GENOMIC DNA]</scope>
    <source>
        <strain evidence="2 3">DSM 27040</strain>
    </source>
</reference>
<dbReference type="EMBL" id="FXTB01000001">
    <property type="protein sequence ID" value="SMO44077.1"/>
    <property type="molecule type" value="Genomic_DNA"/>
</dbReference>
<evidence type="ECO:0008006" key="4">
    <source>
        <dbReference type="Google" id="ProtNLM"/>
    </source>
</evidence>
<dbReference type="SMART" id="SM00028">
    <property type="entry name" value="TPR"/>
    <property type="match status" value="5"/>
</dbReference>
<dbReference type="Proteomes" id="UP000319040">
    <property type="component" value="Unassembled WGS sequence"/>
</dbReference>
<dbReference type="Gene3D" id="1.25.40.10">
    <property type="entry name" value="Tetratricopeptide repeat domain"/>
    <property type="match status" value="1"/>
</dbReference>
<dbReference type="PANTHER" id="PTHR12558:SF13">
    <property type="entry name" value="CELL DIVISION CYCLE PROTEIN 27 HOMOLOG"/>
    <property type="match status" value="1"/>
</dbReference>
<organism evidence="2 3">
    <name type="scientific">Saccharicrinis carchari</name>
    <dbReference type="NCBI Taxonomy" id="1168039"/>
    <lineage>
        <taxon>Bacteria</taxon>
        <taxon>Pseudomonadati</taxon>
        <taxon>Bacteroidota</taxon>
        <taxon>Bacteroidia</taxon>
        <taxon>Marinilabiliales</taxon>
        <taxon>Marinilabiliaceae</taxon>
        <taxon>Saccharicrinis</taxon>
    </lineage>
</organism>
<keyword evidence="3" id="KW-1185">Reference proteome</keyword>
<protein>
    <recommendedName>
        <fullName evidence="4">Tetratricopeptide repeat-containing protein</fullName>
    </recommendedName>
</protein>
<dbReference type="OrthoDB" id="1108959at2"/>
<evidence type="ECO:0000313" key="3">
    <source>
        <dbReference type="Proteomes" id="UP000319040"/>
    </source>
</evidence>